<dbReference type="PANTHER" id="PTHR20883">
    <property type="entry name" value="PHYTANOYL-COA DIOXYGENASE DOMAIN CONTAINING 1"/>
    <property type="match status" value="1"/>
</dbReference>
<dbReference type="Proteomes" id="UP000475214">
    <property type="component" value="Unassembled WGS sequence"/>
</dbReference>
<dbReference type="Gene3D" id="2.60.120.620">
    <property type="entry name" value="q2cbj1_9rhob like domain"/>
    <property type="match status" value="1"/>
</dbReference>
<dbReference type="RefSeq" id="WP_163742611.1">
    <property type="nucleotide sequence ID" value="NZ_JAAGOA010000020.1"/>
</dbReference>
<evidence type="ECO:0000313" key="1">
    <source>
        <dbReference type="EMBL" id="NEE03198.1"/>
    </source>
</evidence>
<protein>
    <submittedName>
        <fullName evidence="1">Phytanoyl-CoA dioxygenase family protein</fullName>
    </submittedName>
</protein>
<keyword evidence="2" id="KW-1185">Reference proteome</keyword>
<dbReference type="Pfam" id="PF05721">
    <property type="entry name" value="PhyH"/>
    <property type="match status" value="1"/>
</dbReference>
<reference evidence="1 2" key="1">
    <citation type="submission" date="2020-02" db="EMBL/GenBank/DDBJ databases">
        <authorList>
            <person name="Li X.-J."/>
            <person name="Han X.-M."/>
        </authorList>
    </citation>
    <scope>NUCLEOTIDE SEQUENCE [LARGE SCALE GENOMIC DNA]</scope>
    <source>
        <strain evidence="1 2">CCTCC AB 2017055</strain>
    </source>
</reference>
<dbReference type="AlphaFoldDB" id="A0A6L9SF26"/>
<organism evidence="1 2">
    <name type="scientific">Phytoactinopolyspora halotolerans</name>
    <dbReference type="NCBI Taxonomy" id="1981512"/>
    <lineage>
        <taxon>Bacteria</taxon>
        <taxon>Bacillati</taxon>
        <taxon>Actinomycetota</taxon>
        <taxon>Actinomycetes</taxon>
        <taxon>Jiangellales</taxon>
        <taxon>Jiangellaceae</taxon>
        <taxon>Phytoactinopolyspora</taxon>
    </lineage>
</organism>
<dbReference type="PANTHER" id="PTHR20883:SF48">
    <property type="entry name" value="ECTOINE DIOXYGENASE"/>
    <property type="match status" value="1"/>
</dbReference>
<keyword evidence="1" id="KW-0223">Dioxygenase</keyword>
<sequence length="276" mass="30899">MTATDTGATDAGLTDPYPLADAAVEAFERDGYVRLANVVDPNLLTEREPEITSKVLELNTVHAPMDERSTTQKAFLQVGNLWRHSQAARDLVFSPRLARIAAELLQVDGVRLYADQALYKEPSGGITPWHADQYYWPLSSDRTCTVWIPLQDTPVEMGPLSFAAGSHRFEFGRDMKISDESERALQEALQRERFEVDEAPYRLGDVSFHLGWTFHRAGRNVGTEPRRVMTVIYMDANIRVGPLVRPEQQNDLDILMPGATLGEIPDTPSNPILYSA</sequence>
<dbReference type="SUPFAM" id="SSF51197">
    <property type="entry name" value="Clavaminate synthase-like"/>
    <property type="match status" value="1"/>
</dbReference>
<comment type="caution">
    <text evidence="1">The sequence shown here is derived from an EMBL/GenBank/DDBJ whole genome shotgun (WGS) entry which is preliminary data.</text>
</comment>
<proteinExistence type="predicted"/>
<evidence type="ECO:0000313" key="2">
    <source>
        <dbReference type="Proteomes" id="UP000475214"/>
    </source>
</evidence>
<accession>A0A6L9SF26</accession>
<gene>
    <name evidence="1" type="ORF">G1H10_23815</name>
</gene>
<dbReference type="InterPro" id="IPR008775">
    <property type="entry name" value="Phytyl_CoA_dOase-like"/>
</dbReference>
<name>A0A6L9SF26_9ACTN</name>
<dbReference type="GO" id="GO:0005506">
    <property type="term" value="F:iron ion binding"/>
    <property type="evidence" value="ECO:0007669"/>
    <property type="project" value="UniProtKB-ARBA"/>
</dbReference>
<keyword evidence="1" id="KW-0560">Oxidoreductase</keyword>
<dbReference type="EMBL" id="JAAGOA010000020">
    <property type="protein sequence ID" value="NEE03198.1"/>
    <property type="molecule type" value="Genomic_DNA"/>
</dbReference>
<dbReference type="GO" id="GO:0016706">
    <property type="term" value="F:2-oxoglutarate-dependent dioxygenase activity"/>
    <property type="evidence" value="ECO:0007669"/>
    <property type="project" value="UniProtKB-ARBA"/>
</dbReference>